<dbReference type="PANTHER" id="PTHR43214">
    <property type="entry name" value="TWO-COMPONENT RESPONSE REGULATOR"/>
    <property type="match status" value="1"/>
</dbReference>
<dbReference type="Proteomes" id="UP001329915">
    <property type="component" value="Chromosome"/>
</dbReference>
<sequence length="214" mass="23737">MAKIKVMIADDHEMVRLGLSFIIKAQDNFELVGEASDPSEAVKKVKQLKPDVVLMDVRFPDGNGIEACREIMSDSHKVKVLMLSSYSDDEAIVASIMAGASGYVLKQIGKQKLVEAIERVYNGDSMLDPAITGRVLNLLKNPNQLEQPGLEELNETEKKILIFIAEGKTNKEIAQELFLSYKTIKNYVSNVLAKLGLSNRAEAAAFAVRHRFKL</sequence>
<proteinExistence type="predicted"/>
<evidence type="ECO:0000256" key="5">
    <source>
        <dbReference type="ARBA" id="ARBA00023163"/>
    </source>
</evidence>
<dbReference type="PROSITE" id="PS50110">
    <property type="entry name" value="RESPONSE_REGULATORY"/>
    <property type="match status" value="1"/>
</dbReference>
<evidence type="ECO:0000256" key="2">
    <source>
        <dbReference type="ARBA" id="ARBA00022553"/>
    </source>
</evidence>
<gene>
    <name evidence="10" type="ORF">MFMK1_002721</name>
</gene>
<dbReference type="InterPro" id="IPR000792">
    <property type="entry name" value="Tscrpt_reg_LuxR_C"/>
</dbReference>
<accession>A0AAU0UQL2</accession>
<organism evidence="10 11">
    <name type="scientific">Metallumcola ferriviriculae</name>
    <dbReference type="NCBI Taxonomy" id="3039180"/>
    <lineage>
        <taxon>Bacteria</taxon>
        <taxon>Bacillati</taxon>
        <taxon>Bacillota</taxon>
        <taxon>Clostridia</taxon>
        <taxon>Neomoorellales</taxon>
        <taxon>Desulfitibacteraceae</taxon>
        <taxon>Metallumcola</taxon>
    </lineage>
</organism>
<dbReference type="GO" id="GO:0000160">
    <property type="term" value="P:phosphorelay signal transduction system"/>
    <property type="evidence" value="ECO:0007669"/>
    <property type="project" value="InterPro"/>
</dbReference>
<dbReference type="CDD" id="cd17535">
    <property type="entry name" value="REC_NarL-like"/>
    <property type="match status" value="1"/>
</dbReference>
<dbReference type="AlphaFoldDB" id="A0AAU0UQL2"/>
<feature type="domain" description="Response regulatory" evidence="9">
    <location>
        <begin position="5"/>
        <end position="121"/>
    </location>
</feature>
<dbReference type="InterPro" id="IPR001789">
    <property type="entry name" value="Sig_transdc_resp-reg_receiver"/>
</dbReference>
<dbReference type="InterPro" id="IPR039420">
    <property type="entry name" value="WalR-like"/>
</dbReference>
<dbReference type="Pfam" id="PF00072">
    <property type="entry name" value="Response_reg"/>
    <property type="match status" value="1"/>
</dbReference>
<evidence type="ECO:0000256" key="7">
    <source>
        <dbReference type="PROSITE-ProRule" id="PRU00169"/>
    </source>
</evidence>
<dbReference type="KEGG" id="dbc:MFMK1_002721"/>
<reference evidence="10 11" key="1">
    <citation type="submission" date="2023-04" db="EMBL/GenBank/DDBJ databases">
        <authorList>
            <person name="Hsu D."/>
        </authorList>
    </citation>
    <scope>NUCLEOTIDE SEQUENCE [LARGE SCALE GENOMIC DNA]</scope>
    <source>
        <strain evidence="10 11">MK1</strain>
    </source>
</reference>
<dbReference type="PROSITE" id="PS50043">
    <property type="entry name" value="HTH_LUXR_2"/>
    <property type="match status" value="1"/>
</dbReference>
<dbReference type="InterPro" id="IPR011006">
    <property type="entry name" value="CheY-like_superfamily"/>
</dbReference>
<keyword evidence="4" id="KW-0238">DNA-binding</keyword>
<protein>
    <recommendedName>
        <fullName evidence="1">Stage 0 sporulation protein A homolog</fullName>
    </recommendedName>
</protein>
<evidence type="ECO:0000256" key="1">
    <source>
        <dbReference type="ARBA" id="ARBA00018672"/>
    </source>
</evidence>
<dbReference type="GO" id="GO:0003677">
    <property type="term" value="F:DNA binding"/>
    <property type="evidence" value="ECO:0007669"/>
    <property type="project" value="UniProtKB-KW"/>
</dbReference>
<dbReference type="PRINTS" id="PR00038">
    <property type="entry name" value="HTHLUXR"/>
</dbReference>
<evidence type="ECO:0000256" key="3">
    <source>
        <dbReference type="ARBA" id="ARBA00023015"/>
    </source>
</evidence>
<dbReference type="Pfam" id="PF00196">
    <property type="entry name" value="GerE"/>
    <property type="match status" value="1"/>
</dbReference>
<keyword evidence="3" id="KW-0805">Transcription regulation</keyword>
<dbReference type="Gene3D" id="3.40.50.2300">
    <property type="match status" value="1"/>
</dbReference>
<dbReference type="PANTHER" id="PTHR43214:SF43">
    <property type="entry name" value="TWO-COMPONENT RESPONSE REGULATOR"/>
    <property type="match status" value="1"/>
</dbReference>
<dbReference type="InterPro" id="IPR016032">
    <property type="entry name" value="Sig_transdc_resp-reg_C-effctor"/>
</dbReference>
<evidence type="ECO:0000259" key="8">
    <source>
        <dbReference type="PROSITE" id="PS50043"/>
    </source>
</evidence>
<feature type="modified residue" description="4-aspartylphosphate" evidence="7">
    <location>
        <position position="56"/>
    </location>
</feature>
<evidence type="ECO:0000256" key="4">
    <source>
        <dbReference type="ARBA" id="ARBA00023125"/>
    </source>
</evidence>
<evidence type="ECO:0000259" key="9">
    <source>
        <dbReference type="PROSITE" id="PS50110"/>
    </source>
</evidence>
<keyword evidence="5" id="KW-0804">Transcription</keyword>
<evidence type="ECO:0000313" key="10">
    <source>
        <dbReference type="EMBL" id="WRO22878.1"/>
    </source>
</evidence>
<dbReference type="CDD" id="cd06170">
    <property type="entry name" value="LuxR_C_like"/>
    <property type="match status" value="1"/>
</dbReference>
<dbReference type="SMART" id="SM00448">
    <property type="entry name" value="REC"/>
    <property type="match status" value="1"/>
</dbReference>
<keyword evidence="2 7" id="KW-0597">Phosphoprotein</keyword>
<dbReference type="SUPFAM" id="SSF52172">
    <property type="entry name" value="CheY-like"/>
    <property type="match status" value="1"/>
</dbReference>
<name>A0AAU0UQL2_9FIRM</name>
<evidence type="ECO:0000256" key="6">
    <source>
        <dbReference type="ARBA" id="ARBA00024867"/>
    </source>
</evidence>
<comment type="function">
    <text evidence="6">May play the central regulatory role in sporulation. It may be an element of the effector pathway responsible for the activation of sporulation genes in response to nutritional stress. Spo0A may act in concert with spo0H (a sigma factor) to control the expression of some genes that are critical to the sporulation process.</text>
</comment>
<dbReference type="GO" id="GO:0006355">
    <property type="term" value="P:regulation of DNA-templated transcription"/>
    <property type="evidence" value="ECO:0007669"/>
    <property type="project" value="InterPro"/>
</dbReference>
<dbReference type="SUPFAM" id="SSF46894">
    <property type="entry name" value="C-terminal effector domain of the bipartite response regulators"/>
    <property type="match status" value="1"/>
</dbReference>
<dbReference type="InterPro" id="IPR058245">
    <property type="entry name" value="NreC/VraR/RcsB-like_REC"/>
</dbReference>
<dbReference type="RefSeq" id="WP_366922274.1">
    <property type="nucleotide sequence ID" value="NZ_CP121694.1"/>
</dbReference>
<evidence type="ECO:0000313" key="11">
    <source>
        <dbReference type="Proteomes" id="UP001329915"/>
    </source>
</evidence>
<feature type="domain" description="HTH luxR-type" evidence="8">
    <location>
        <begin position="146"/>
        <end position="211"/>
    </location>
</feature>
<dbReference type="PROSITE" id="PS00622">
    <property type="entry name" value="HTH_LUXR_1"/>
    <property type="match status" value="1"/>
</dbReference>
<dbReference type="SMART" id="SM00421">
    <property type="entry name" value="HTH_LUXR"/>
    <property type="match status" value="1"/>
</dbReference>
<keyword evidence="11" id="KW-1185">Reference proteome</keyword>
<dbReference type="EMBL" id="CP121694">
    <property type="protein sequence ID" value="WRO22878.1"/>
    <property type="molecule type" value="Genomic_DNA"/>
</dbReference>